<organism evidence="5 6">
    <name type="scientific">Pontibacillus marinus BH030004 = DSM 16465</name>
    <dbReference type="NCBI Taxonomy" id="1385511"/>
    <lineage>
        <taxon>Bacteria</taxon>
        <taxon>Bacillati</taxon>
        <taxon>Bacillota</taxon>
        <taxon>Bacilli</taxon>
        <taxon>Bacillales</taxon>
        <taxon>Bacillaceae</taxon>
        <taxon>Pontibacillus</taxon>
    </lineage>
</organism>
<evidence type="ECO:0008006" key="7">
    <source>
        <dbReference type="Google" id="ProtNLM"/>
    </source>
</evidence>
<name>A0A0A5G8E8_9BACI</name>
<evidence type="ECO:0000313" key="5">
    <source>
        <dbReference type="EMBL" id="KGX88334.1"/>
    </source>
</evidence>
<dbReference type="PANTHER" id="PTHR20842">
    <property type="entry name" value="PROTEASE S51 ALPHA-ASPARTYL DIPEPTIDASE"/>
    <property type="match status" value="1"/>
</dbReference>
<accession>A0A0A5G8E8</accession>
<reference evidence="5 6" key="1">
    <citation type="submission" date="2013-08" db="EMBL/GenBank/DDBJ databases">
        <authorList>
            <person name="Huang J."/>
            <person name="Wang G."/>
        </authorList>
    </citation>
    <scope>NUCLEOTIDE SEQUENCE [LARGE SCALE GENOMIC DNA]</scope>
    <source>
        <strain evidence="5 6">BH030004</strain>
    </source>
</reference>
<dbReference type="GO" id="GO:0006508">
    <property type="term" value="P:proteolysis"/>
    <property type="evidence" value="ECO:0007669"/>
    <property type="project" value="UniProtKB-KW"/>
</dbReference>
<dbReference type="PANTHER" id="PTHR20842:SF0">
    <property type="entry name" value="ALPHA-ASPARTYL DIPEPTIDASE"/>
    <property type="match status" value="1"/>
</dbReference>
<dbReference type="AlphaFoldDB" id="A0A0A5G8E8"/>
<dbReference type="InterPro" id="IPR029062">
    <property type="entry name" value="Class_I_gatase-like"/>
</dbReference>
<dbReference type="Gene3D" id="3.40.50.880">
    <property type="match status" value="1"/>
</dbReference>
<sequence>MKSDILLTSNGFFTDEIKECFMKVIAHKQDTATVIITTASKEKEQNKYARKAESDLLEMGVSVVDFLDVEHDAPSFIQNYSIIYINGGNPYKLLYHLKESGADKDLFDFAAQKEGVIVGVSAGAMVLGPHINLVNVFTPFMNEVGLRNFSGLYLHDDIIFPHYDREDLFQSDQTIEERLREFESSYDCNVIRMKDRDFLLKQHYIKK</sequence>
<dbReference type="OrthoDB" id="9778515at2"/>
<comment type="caution">
    <text evidence="5">The sequence shown here is derived from an EMBL/GenBank/DDBJ whole genome shotgun (WGS) entry which is preliminary data.</text>
</comment>
<dbReference type="GO" id="GO:0008236">
    <property type="term" value="F:serine-type peptidase activity"/>
    <property type="evidence" value="ECO:0007669"/>
    <property type="project" value="UniProtKB-KW"/>
</dbReference>
<comment type="similarity">
    <text evidence="1">Belongs to the peptidase S51 family.</text>
</comment>
<dbReference type="Pfam" id="PF03575">
    <property type="entry name" value="Peptidase_S51"/>
    <property type="match status" value="1"/>
</dbReference>
<dbReference type="STRING" id="1385511.GCA_000425225_03012"/>
<evidence type="ECO:0000313" key="6">
    <source>
        <dbReference type="Proteomes" id="UP000030403"/>
    </source>
</evidence>
<dbReference type="InterPro" id="IPR005320">
    <property type="entry name" value="Peptidase_S51"/>
</dbReference>
<keyword evidence="4" id="KW-0720">Serine protease</keyword>
<evidence type="ECO:0000256" key="3">
    <source>
        <dbReference type="ARBA" id="ARBA00022801"/>
    </source>
</evidence>
<dbReference type="RefSeq" id="WP_036842117.1">
    <property type="nucleotide sequence ID" value="NZ_AULJ01000038.1"/>
</dbReference>
<evidence type="ECO:0000256" key="4">
    <source>
        <dbReference type="ARBA" id="ARBA00022825"/>
    </source>
</evidence>
<evidence type="ECO:0000256" key="2">
    <source>
        <dbReference type="ARBA" id="ARBA00022670"/>
    </source>
</evidence>
<keyword evidence="3" id="KW-0378">Hydrolase</keyword>
<dbReference type="SUPFAM" id="SSF52317">
    <property type="entry name" value="Class I glutamine amidotransferase-like"/>
    <property type="match status" value="1"/>
</dbReference>
<dbReference type="Proteomes" id="UP000030403">
    <property type="component" value="Unassembled WGS sequence"/>
</dbReference>
<dbReference type="EMBL" id="AVPF01000020">
    <property type="protein sequence ID" value="KGX88334.1"/>
    <property type="molecule type" value="Genomic_DNA"/>
</dbReference>
<keyword evidence="2" id="KW-0645">Protease</keyword>
<gene>
    <name evidence="5" type="ORF">N783_08595</name>
</gene>
<evidence type="ECO:0000256" key="1">
    <source>
        <dbReference type="ARBA" id="ARBA00006534"/>
    </source>
</evidence>
<keyword evidence="6" id="KW-1185">Reference proteome</keyword>
<dbReference type="eggNOG" id="COG3340">
    <property type="taxonomic scope" value="Bacteria"/>
</dbReference>
<protein>
    <recommendedName>
        <fullName evidence="7">Peptidase</fullName>
    </recommendedName>
</protein>
<proteinExistence type="inferred from homology"/>